<dbReference type="KEGG" id="dce:O6P33_11995"/>
<organism evidence="2 3">
    <name type="scientific">Denitrificimonas caeni</name>
    <dbReference type="NCBI Taxonomy" id="521720"/>
    <lineage>
        <taxon>Bacteria</taxon>
        <taxon>Pseudomonadati</taxon>
        <taxon>Pseudomonadota</taxon>
        <taxon>Gammaproteobacteria</taxon>
        <taxon>Pseudomonadales</taxon>
        <taxon>Pseudomonadaceae</taxon>
        <taxon>Denitrificimonas</taxon>
    </lineage>
</organism>
<name>A0AAE9VSL7_9GAMM</name>
<dbReference type="Gene3D" id="3.40.50.2000">
    <property type="entry name" value="Glycogen Phosphorylase B"/>
    <property type="match status" value="1"/>
</dbReference>
<accession>A0AAE9VSL7</accession>
<evidence type="ECO:0000313" key="3">
    <source>
        <dbReference type="Proteomes" id="UP001212189"/>
    </source>
</evidence>
<dbReference type="Pfam" id="PF13579">
    <property type="entry name" value="Glyco_trans_4_4"/>
    <property type="match status" value="1"/>
</dbReference>
<dbReference type="InterPro" id="IPR028098">
    <property type="entry name" value="Glyco_trans_4-like_N"/>
</dbReference>
<reference evidence="2 3" key="1">
    <citation type="submission" date="2022-12" db="EMBL/GenBank/DDBJ databases">
        <title>Coexistence and Characterization of a Novel Tigecycline Resistance gene tet(X) variant and blaNDM-1 in a Pseudomonas caeni Isolate of Chicken Origin.</title>
        <authorList>
            <person name="Lu X."/>
            <person name="Zhang L."/>
            <person name="Li R."/>
            <person name="Wang Z."/>
        </authorList>
    </citation>
    <scope>NUCLEOTIDE SEQUENCE [LARGE SCALE GENOMIC DNA]</scope>
    <source>
        <strain evidence="2 3">CE14</strain>
    </source>
</reference>
<dbReference type="GO" id="GO:0016757">
    <property type="term" value="F:glycosyltransferase activity"/>
    <property type="evidence" value="ECO:0007669"/>
    <property type="project" value="UniProtKB-ARBA"/>
</dbReference>
<dbReference type="SUPFAM" id="SSF53756">
    <property type="entry name" value="UDP-Glycosyltransferase/glycogen phosphorylase"/>
    <property type="match status" value="1"/>
</dbReference>
<evidence type="ECO:0000313" key="2">
    <source>
        <dbReference type="EMBL" id="WBE25064.1"/>
    </source>
</evidence>
<dbReference type="EMBL" id="CP114976">
    <property type="protein sequence ID" value="WBE25064.1"/>
    <property type="molecule type" value="Genomic_DNA"/>
</dbReference>
<protein>
    <submittedName>
        <fullName evidence="2">Glycosyltransferase</fullName>
    </submittedName>
</protein>
<dbReference type="Proteomes" id="UP001212189">
    <property type="component" value="Chromosome"/>
</dbReference>
<keyword evidence="3" id="KW-1185">Reference proteome</keyword>
<gene>
    <name evidence="2" type="ORF">O6P33_11995</name>
</gene>
<feature type="domain" description="Glycosyltransferase subfamily 4-like N-terminal" evidence="1">
    <location>
        <begin position="24"/>
        <end position="194"/>
    </location>
</feature>
<proteinExistence type="predicted"/>
<sequence>MKQRKEKLLIINRSFWPIYPVIGEALLRFAERQAEDHEVGVVLQDHAGIRQQLTEHNRGQGVKFFPCKAWSISGSGIFRRIIDAVFFMCWVLIVLLWQRPTKVYVSTDPPVIVPFIVMLYSKLFGASYVYHLQDIHPEAANVVIPVNPLMYRFFRWLDSVTMRQASLLITITEEMACEIKDRSSTQAPVKILANPSVAFEGITVADKQVGFTFCGNAGRLQRIPLLIDAISAYCDQGGSLPFVFAGGGVYSGALKGLAAKYSNVTYKGLISPTEAAQLNANYQWALLPIEDEVTRYAFPSKSSSYVYSGAFIVAVCGSQTSVAQWVAEHQLGEVVPPNVASLIEFFFAVEKNQIDISSFDTDRSQLKDSLSFEVFLTKLTALVIGK</sequence>
<evidence type="ECO:0000259" key="1">
    <source>
        <dbReference type="Pfam" id="PF13579"/>
    </source>
</evidence>
<dbReference type="AlphaFoldDB" id="A0AAE9VSL7"/>
<dbReference type="RefSeq" id="WP_269818009.1">
    <property type="nucleotide sequence ID" value="NZ_CP114976.1"/>
</dbReference>